<evidence type="ECO:0000313" key="1">
    <source>
        <dbReference type="EMBL" id="GES73464.1"/>
    </source>
</evidence>
<accession>A0A8H3KRF2</accession>
<organism evidence="1 2">
    <name type="scientific">Rhizophagus clarus</name>
    <dbReference type="NCBI Taxonomy" id="94130"/>
    <lineage>
        <taxon>Eukaryota</taxon>
        <taxon>Fungi</taxon>
        <taxon>Fungi incertae sedis</taxon>
        <taxon>Mucoromycota</taxon>
        <taxon>Glomeromycotina</taxon>
        <taxon>Glomeromycetes</taxon>
        <taxon>Glomerales</taxon>
        <taxon>Glomeraceae</taxon>
        <taxon>Rhizophagus</taxon>
    </lineage>
</organism>
<dbReference type="Proteomes" id="UP000615446">
    <property type="component" value="Unassembled WGS sequence"/>
</dbReference>
<sequence length="67" mass="7771">MISSDLKRPMILQTSKRSVYWIFEGGFSKGLKVSDFWVNGKVNLMLNSTFDLCDSGFDWLWVVSFEL</sequence>
<dbReference type="EMBL" id="BLAL01000006">
    <property type="protein sequence ID" value="GES73464.1"/>
    <property type="molecule type" value="Genomic_DNA"/>
</dbReference>
<proteinExistence type="predicted"/>
<protein>
    <submittedName>
        <fullName evidence="1">Uncharacterized protein</fullName>
    </submittedName>
</protein>
<evidence type="ECO:0000313" key="2">
    <source>
        <dbReference type="Proteomes" id="UP000615446"/>
    </source>
</evidence>
<comment type="caution">
    <text evidence="1">The sequence shown here is derived from an EMBL/GenBank/DDBJ whole genome shotgun (WGS) entry which is preliminary data.</text>
</comment>
<name>A0A8H3KRF2_9GLOM</name>
<dbReference type="AlphaFoldDB" id="A0A8H3KRF2"/>
<reference evidence="1" key="1">
    <citation type="submission" date="2019-10" db="EMBL/GenBank/DDBJ databases">
        <title>Conservation and host-specific expression of non-tandemly repeated heterogenous ribosome RNA gene in arbuscular mycorrhizal fungi.</title>
        <authorList>
            <person name="Maeda T."/>
            <person name="Kobayashi Y."/>
            <person name="Nakagawa T."/>
            <person name="Ezawa T."/>
            <person name="Yamaguchi K."/>
            <person name="Bino T."/>
            <person name="Nishimoto Y."/>
            <person name="Shigenobu S."/>
            <person name="Kawaguchi M."/>
        </authorList>
    </citation>
    <scope>NUCLEOTIDE SEQUENCE</scope>
    <source>
        <strain evidence="1">HR1</strain>
    </source>
</reference>
<gene>
    <name evidence="1" type="ORF">RCL2_000100000</name>
</gene>